<evidence type="ECO:0000256" key="2">
    <source>
        <dbReference type="ARBA" id="ARBA00022833"/>
    </source>
</evidence>
<organism evidence="5 6">
    <name type="scientific">Aerophobetes bacterium</name>
    <dbReference type="NCBI Taxonomy" id="2030807"/>
    <lineage>
        <taxon>Bacteria</taxon>
        <taxon>Candidatus Aerophobota</taxon>
    </lineage>
</organism>
<dbReference type="GO" id="GO:0046872">
    <property type="term" value="F:metal ion binding"/>
    <property type="evidence" value="ECO:0007669"/>
    <property type="project" value="UniProtKB-KW"/>
</dbReference>
<dbReference type="PANTHER" id="PTHR43401">
    <property type="entry name" value="L-THREONINE 3-DEHYDROGENASE"/>
    <property type="match status" value="1"/>
</dbReference>
<dbReference type="Gene3D" id="3.90.180.10">
    <property type="entry name" value="Medium-chain alcohol dehydrogenases, catalytic domain"/>
    <property type="match status" value="1"/>
</dbReference>
<dbReference type="Pfam" id="PF00107">
    <property type="entry name" value="ADH_zinc_N"/>
    <property type="match status" value="1"/>
</dbReference>
<keyword evidence="2" id="KW-0862">Zinc</keyword>
<dbReference type="EMBL" id="SOJK01000166">
    <property type="protein sequence ID" value="TET45435.1"/>
    <property type="molecule type" value="Genomic_DNA"/>
</dbReference>
<feature type="domain" description="Enoyl reductase (ER)" evidence="4">
    <location>
        <begin position="14"/>
        <end position="338"/>
    </location>
</feature>
<accession>A0A523USH7</accession>
<dbReference type="Gene3D" id="3.40.50.720">
    <property type="entry name" value="NAD(P)-binding Rossmann-like Domain"/>
    <property type="match status" value="1"/>
</dbReference>
<name>A0A523USH7_UNCAE</name>
<sequence>MEKKMLAAVFEGKGRLNLKEVLTPEIKKPDEVLLQVERASICGTDMRILEVPPGHPATEGVILSHEYTGKVLAVGGAVTQFKKGDRVVVDPNITCGNCSYCKMGIPNMCENMTTLGIFINGGFARYNVAPAKVLHKISPDLLPELAVFTEPLSCVVSATQRLKVHPGEVVVVLGAGPIGLLFIQMFKASGAGKIIVSEISEYRAKFAYESGASRVVNPLKDNLERIVKEETIVGADVVVDAVGTLFRSAMTIVRRGGRILLFGQNYQARAQVAQNDITKNELTVMGSFIARFTFPFAIKIIESKVLDLEKLITHRLPLEDVHKGIEAMRKGEAIKVIITP</sequence>
<proteinExistence type="predicted"/>
<dbReference type="SUPFAM" id="SSF50129">
    <property type="entry name" value="GroES-like"/>
    <property type="match status" value="2"/>
</dbReference>
<reference evidence="5 6" key="1">
    <citation type="submission" date="2019-03" db="EMBL/GenBank/DDBJ databases">
        <title>Metabolic potential of uncultured bacteria and archaea associated with petroleum seepage in deep-sea sediments.</title>
        <authorList>
            <person name="Dong X."/>
            <person name="Hubert C."/>
        </authorList>
    </citation>
    <scope>NUCLEOTIDE SEQUENCE [LARGE SCALE GENOMIC DNA]</scope>
    <source>
        <strain evidence="5">E29_bin78</strain>
    </source>
</reference>
<evidence type="ECO:0000313" key="6">
    <source>
        <dbReference type="Proteomes" id="UP000320679"/>
    </source>
</evidence>
<evidence type="ECO:0000256" key="3">
    <source>
        <dbReference type="ARBA" id="ARBA00023002"/>
    </source>
</evidence>
<evidence type="ECO:0000313" key="5">
    <source>
        <dbReference type="EMBL" id="TET45435.1"/>
    </source>
</evidence>
<dbReference type="AlphaFoldDB" id="A0A523USH7"/>
<evidence type="ECO:0000256" key="1">
    <source>
        <dbReference type="ARBA" id="ARBA00022723"/>
    </source>
</evidence>
<dbReference type="InterPro" id="IPR011032">
    <property type="entry name" value="GroES-like_sf"/>
</dbReference>
<dbReference type="GO" id="GO:0016491">
    <property type="term" value="F:oxidoreductase activity"/>
    <property type="evidence" value="ECO:0007669"/>
    <property type="project" value="UniProtKB-KW"/>
</dbReference>
<dbReference type="InterPro" id="IPR050129">
    <property type="entry name" value="Zn_alcohol_dh"/>
</dbReference>
<dbReference type="InterPro" id="IPR013154">
    <property type="entry name" value="ADH-like_N"/>
</dbReference>
<dbReference type="InterPro" id="IPR013149">
    <property type="entry name" value="ADH-like_C"/>
</dbReference>
<keyword evidence="3" id="KW-0560">Oxidoreductase</keyword>
<comment type="caution">
    <text evidence="5">The sequence shown here is derived from an EMBL/GenBank/DDBJ whole genome shotgun (WGS) entry which is preliminary data.</text>
</comment>
<dbReference type="Pfam" id="PF08240">
    <property type="entry name" value="ADH_N"/>
    <property type="match status" value="1"/>
</dbReference>
<gene>
    <name evidence="5" type="ORF">E3J59_03825</name>
</gene>
<protein>
    <submittedName>
        <fullName evidence="5">L-threonine 3-dehydrogenase</fullName>
    </submittedName>
</protein>
<keyword evidence="1" id="KW-0479">Metal-binding</keyword>
<evidence type="ECO:0000259" key="4">
    <source>
        <dbReference type="SMART" id="SM00829"/>
    </source>
</evidence>
<dbReference type="Proteomes" id="UP000320679">
    <property type="component" value="Unassembled WGS sequence"/>
</dbReference>
<dbReference type="InterPro" id="IPR020843">
    <property type="entry name" value="ER"/>
</dbReference>
<dbReference type="InterPro" id="IPR036291">
    <property type="entry name" value="NAD(P)-bd_dom_sf"/>
</dbReference>
<dbReference type="PANTHER" id="PTHR43401:SF2">
    <property type="entry name" value="L-THREONINE 3-DEHYDROGENASE"/>
    <property type="match status" value="1"/>
</dbReference>
<dbReference type="SMART" id="SM00829">
    <property type="entry name" value="PKS_ER"/>
    <property type="match status" value="1"/>
</dbReference>
<dbReference type="SUPFAM" id="SSF51735">
    <property type="entry name" value="NAD(P)-binding Rossmann-fold domains"/>
    <property type="match status" value="1"/>
</dbReference>